<name>A0A2M9ZHZ1_9LEPT</name>
<gene>
    <name evidence="2" type="ORF">CH360_18265</name>
    <name evidence="3" type="ORF">CH373_18245</name>
</gene>
<evidence type="ECO:0000256" key="1">
    <source>
        <dbReference type="SAM" id="Phobius"/>
    </source>
</evidence>
<sequence length="78" mass="9193">MVAILSITFFTIDTTRVFSILFIPFLLYAILIRWNELIEKERRIALSLVAVALLWSLFVPLFYKWVDKIIFLDGTILQ</sequence>
<comment type="caution">
    <text evidence="3">The sequence shown here is derived from an EMBL/GenBank/DDBJ whole genome shotgun (WGS) entry which is preliminary data.</text>
</comment>
<keyword evidence="4" id="KW-1185">Reference proteome</keyword>
<proteinExistence type="predicted"/>
<evidence type="ECO:0000313" key="2">
    <source>
        <dbReference type="EMBL" id="PJZ68042.1"/>
    </source>
</evidence>
<accession>A0A2M9ZHZ1</accession>
<feature type="transmembrane region" description="Helical" evidence="1">
    <location>
        <begin position="44"/>
        <end position="63"/>
    </location>
</feature>
<dbReference type="EMBL" id="NPDZ01000025">
    <property type="protein sequence ID" value="PJZ71678.1"/>
    <property type="molecule type" value="Genomic_DNA"/>
</dbReference>
<feature type="transmembrane region" description="Helical" evidence="1">
    <location>
        <begin position="15"/>
        <end position="32"/>
    </location>
</feature>
<evidence type="ECO:0000313" key="5">
    <source>
        <dbReference type="Proteomes" id="UP000231990"/>
    </source>
</evidence>
<dbReference type="OrthoDB" id="328788at2"/>
<keyword evidence="1" id="KW-0472">Membrane</keyword>
<dbReference type="RefSeq" id="WP_100715541.1">
    <property type="nucleotide sequence ID" value="NZ_NPDY01000039.1"/>
</dbReference>
<evidence type="ECO:0000313" key="4">
    <source>
        <dbReference type="Proteomes" id="UP000231962"/>
    </source>
</evidence>
<organism evidence="3 5">
    <name type="scientific">Leptospira perolatii</name>
    <dbReference type="NCBI Taxonomy" id="2023191"/>
    <lineage>
        <taxon>Bacteria</taxon>
        <taxon>Pseudomonadati</taxon>
        <taxon>Spirochaetota</taxon>
        <taxon>Spirochaetia</taxon>
        <taxon>Leptospirales</taxon>
        <taxon>Leptospiraceae</taxon>
        <taxon>Leptospira</taxon>
    </lineage>
</organism>
<dbReference type="Proteomes" id="UP000231990">
    <property type="component" value="Unassembled WGS sequence"/>
</dbReference>
<keyword evidence="1" id="KW-1133">Transmembrane helix</keyword>
<keyword evidence="1" id="KW-0812">Transmembrane</keyword>
<dbReference type="EMBL" id="NPDY01000039">
    <property type="protein sequence ID" value="PJZ68042.1"/>
    <property type="molecule type" value="Genomic_DNA"/>
</dbReference>
<reference evidence="4 5" key="1">
    <citation type="submission" date="2017-07" db="EMBL/GenBank/DDBJ databases">
        <title>Leptospira spp. isolated from tropical soils.</title>
        <authorList>
            <person name="Thibeaux R."/>
            <person name="Iraola G."/>
            <person name="Ferres I."/>
            <person name="Bierque E."/>
            <person name="Girault D."/>
            <person name="Soupe-Gilbert M.-E."/>
            <person name="Picardeau M."/>
            <person name="Goarant C."/>
        </authorList>
    </citation>
    <scope>NUCLEOTIDE SEQUENCE [LARGE SCALE GENOMIC DNA]</scope>
    <source>
        <strain evidence="3 5">FH1-B-B1</strain>
        <strain evidence="2 4">FH1-B-C1</strain>
    </source>
</reference>
<dbReference type="AlphaFoldDB" id="A0A2M9ZHZ1"/>
<evidence type="ECO:0000313" key="3">
    <source>
        <dbReference type="EMBL" id="PJZ71678.1"/>
    </source>
</evidence>
<protein>
    <submittedName>
        <fullName evidence="3">Uncharacterized protein</fullName>
    </submittedName>
</protein>
<dbReference type="Proteomes" id="UP000231962">
    <property type="component" value="Unassembled WGS sequence"/>
</dbReference>